<evidence type="ECO:0000313" key="6">
    <source>
        <dbReference type="Proteomes" id="UP001203761"/>
    </source>
</evidence>
<evidence type="ECO:0000256" key="3">
    <source>
        <dbReference type="ARBA" id="ARBA00023121"/>
    </source>
</evidence>
<dbReference type="Gene3D" id="1.10.3630.10">
    <property type="entry name" value="yeast vps74-n-term truncation variant domain like"/>
    <property type="match status" value="1"/>
</dbReference>
<protein>
    <submittedName>
        <fullName evidence="5">GPP34 family phosphoprotein</fullName>
    </submittedName>
</protein>
<dbReference type="EMBL" id="JAKNCJ010000009">
    <property type="protein sequence ID" value="MCL6424183.1"/>
    <property type="molecule type" value="Genomic_DNA"/>
</dbReference>
<sequence length="232" mass="24344">MTNRPPLTAEAFLLLTDDRGRVESAERRRHAIAAAALMELALRGRIAITRDETGTARILDASPVGIPELDQALAALADLPGARLDAVIRHPSMDLVEATAGNLIASGAIERRSGLLGAAYPARDRALKGALQAHLGGILDGRAEASAQDLLLLDLLIPAEHLHDVLGRLAGGLKGRRLTERIVELTSGSPAVAALGPAGEELRVISLCLWSVDTSPAALTLLASRIWDTPPA</sequence>
<dbReference type="Proteomes" id="UP001203761">
    <property type="component" value="Unassembled WGS sequence"/>
</dbReference>
<dbReference type="InterPro" id="IPR038261">
    <property type="entry name" value="GPP34-like_sf"/>
</dbReference>
<dbReference type="RefSeq" id="WP_249738264.1">
    <property type="nucleotide sequence ID" value="NZ_JAKNCJ010000009.1"/>
</dbReference>
<accession>A0ABT0R2L9</accession>
<keyword evidence="3" id="KW-0446">Lipid-binding</keyword>
<evidence type="ECO:0000256" key="1">
    <source>
        <dbReference type="ARBA" id="ARBA00004255"/>
    </source>
</evidence>
<keyword evidence="2" id="KW-0333">Golgi apparatus</keyword>
<keyword evidence="4" id="KW-0472">Membrane</keyword>
<dbReference type="Pfam" id="PF05719">
    <property type="entry name" value="GPP34"/>
    <property type="match status" value="1"/>
</dbReference>
<comment type="subcellular location">
    <subcellularLocation>
        <location evidence="1">Golgi apparatus membrane</location>
        <topology evidence="1">Peripheral membrane protein</topology>
        <orientation evidence="1">Cytoplasmic side</orientation>
    </subcellularLocation>
</comment>
<evidence type="ECO:0000256" key="2">
    <source>
        <dbReference type="ARBA" id="ARBA00023034"/>
    </source>
</evidence>
<proteinExistence type="predicted"/>
<dbReference type="InterPro" id="IPR008628">
    <property type="entry name" value="GPP34-like"/>
</dbReference>
<organism evidence="5 6">
    <name type="scientific">Brachybacterium equifaecis</name>
    <dbReference type="NCBI Taxonomy" id="2910770"/>
    <lineage>
        <taxon>Bacteria</taxon>
        <taxon>Bacillati</taxon>
        <taxon>Actinomycetota</taxon>
        <taxon>Actinomycetes</taxon>
        <taxon>Micrococcales</taxon>
        <taxon>Dermabacteraceae</taxon>
        <taxon>Brachybacterium</taxon>
    </lineage>
</organism>
<reference evidence="5" key="1">
    <citation type="submission" date="2022-02" db="EMBL/GenBank/DDBJ databases">
        <authorList>
            <person name="Lee M."/>
            <person name="Kim S.-J."/>
            <person name="Jung M.-Y."/>
        </authorList>
    </citation>
    <scope>NUCLEOTIDE SEQUENCE</scope>
    <source>
        <strain evidence="5">JHP9</strain>
    </source>
</reference>
<comment type="caution">
    <text evidence="5">The sequence shown here is derived from an EMBL/GenBank/DDBJ whole genome shotgun (WGS) entry which is preliminary data.</text>
</comment>
<gene>
    <name evidence="5" type="ORF">Bequi_12475</name>
</gene>
<evidence type="ECO:0000313" key="5">
    <source>
        <dbReference type="EMBL" id="MCL6424183.1"/>
    </source>
</evidence>
<keyword evidence="6" id="KW-1185">Reference proteome</keyword>
<evidence type="ECO:0000256" key="4">
    <source>
        <dbReference type="ARBA" id="ARBA00023136"/>
    </source>
</evidence>
<name>A0ABT0R2L9_9MICO</name>